<sequence>MVVIVFIKDPRGHQYQDIPRKKVTYSSKVFIKPCLFFEQVEPGETVATTKEEEWVSKKKTEVTNTKQIETRVKRQVVLEDGKVVEDSGPMVTTNTTEDTETQEHHHTELRKLEPDELDSTVLDALEDVPDGTTLAKRSNAVQLVTNPEGIVREVKERRVVSREETEEVKETEDVQHLGDITDEV</sequence>
<reference evidence="2 3" key="1">
    <citation type="submission" date="2019-01" db="EMBL/GenBank/DDBJ databases">
        <authorList>
            <person name="Sayadi A."/>
        </authorList>
    </citation>
    <scope>NUCLEOTIDE SEQUENCE [LARGE SCALE GENOMIC DNA]</scope>
</reference>
<accession>A0A653CG87</accession>
<name>A0A653CG87_CALMS</name>
<evidence type="ECO:0000313" key="3">
    <source>
        <dbReference type="Proteomes" id="UP000410492"/>
    </source>
</evidence>
<dbReference type="OrthoDB" id="6605262at2759"/>
<organism evidence="2 3">
    <name type="scientific">Callosobruchus maculatus</name>
    <name type="common">Southern cowpea weevil</name>
    <name type="synonym">Pulse bruchid</name>
    <dbReference type="NCBI Taxonomy" id="64391"/>
    <lineage>
        <taxon>Eukaryota</taxon>
        <taxon>Metazoa</taxon>
        <taxon>Ecdysozoa</taxon>
        <taxon>Arthropoda</taxon>
        <taxon>Hexapoda</taxon>
        <taxon>Insecta</taxon>
        <taxon>Pterygota</taxon>
        <taxon>Neoptera</taxon>
        <taxon>Endopterygota</taxon>
        <taxon>Coleoptera</taxon>
        <taxon>Polyphaga</taxon>
        <taxon>Cucujiformia</taxon>
        <taxon>Chrysomeloidea</taxon>
        <taxon>Chrysomelidae</taxon>
        <taxon>Bruchinae</taxon>
        <taxon>Bruchini</taxon>
        <taxon>Callosobruchus</taxon>
    </lineage>
</organism>
<dbReference type="EMBL" id="CAACVG010007765">
    <property type="protein sequence ID" value="VEN46945.1"/>
    <property type="molecule type" value="Genomic_DNA"/>
</dbReference>
<protein>
    <submittedName>
        <fullName evidence="2">Uncharacterized protein</fullName>
    </submittedName>
</protein>
<feature type="region of interest" description="Disordered" evidence="1">
    <location>
        <begin position="86"/>
        <end position="111"/>
    </location>
</feature>
<evidence type="ECO:0000256" key="1">
    <source>
        <dbReference type="SAM" id="MobiDB-lite"/>
    </source>
</evidence>
<proteinExistence type="predicted"/>
<dbReference type="AlphaFoldDB" id="A0A653CG87"/>
<evidence type="ECO:0000313" key="2">
    <source>
        <dbReference type="EMBL" id="VEN46945.1"/>
    </source>
</evidence>
<feature type="non-terminal residue" evidence="2">
    <location>
        <position position="184"/>
    </location>
</feature>
<gene>
    <name evidence="2" type="ORF">CALMAC_LOCUS8869</name>
</gene>
<feature type="region of interest" description="Disordered" evidence="1">
    <location>
        <begin position="162"/>
        <end position="184"/>
    </location>
</feature>
<dbReference type="Proteomes" id="UP000410492">
    <property type="component" value="Unassembled WGS sequence"/>
</dbReference>
<feature type="compositionally biased region" description="Basic and acidic residues" evidence="1">
    <location>
        <begin position="101"/>
        <end position="111"/>
    </location>
</feature>
<keyword evidence="3" id="KW-1185">Reference proteome</keyword>